<dbReference type="PANTHER" id="PTHR40128">
    <property type="entry name" value="EXPRESSED PROTEIN"/>
    <property type="match status" value="1"/>
</dbReference>
<dbReference type="InterPro" id="IPR008775">
    <property type="entry name" value="Phytyl_CoA_dOase-like"/>
</dbReference>
<dbReference type="Gene3D" id="2.60.120.620">
    <property type="entry name" value="q2cbj1_9rhob like domain"/>
    <property type="match status" value="1"/>
</dbReference>
<evidence type="ECO:0000313" key="1">
    <source>
        <dbReference type="EMBL" id="KAK3282569.1"/>
    </source>
</evidence>
<protein>
    <recommendedName>
        <fullName evidence="3">Phytanoyl-CoA dioxygenase</fullName>
    </recommendedName>
</protein>
<name>A0AAE0GQN5_9CHLO</name>
<evidence type="ECO:0000313" key="2">
    <source>
        <dbReference type="Proteomes" id="UP001190700"/>
    </source>
</evidence>
<accession>A0AAE0GQN5</accession>
<dbReference type="Proteomes" id="UP001190700">
    <property type="component" value="Unassembled WGS sequence"/>
</dbReference>
<reference evidence="1 2" key="1">
    <citation type="journal article" date="2015" name="Genome Biol. Evol.">
        <title>Comparative Genomics of a Bacterivorous Green Alga Reveals Evolutionary Causalities and Consequences of Phago-Mixotrophic Mode of Nutrition.</title>
        <authorList>
            <person name="Burns J.A."/>
            <person name="Paasch A."/>
            <person name="Narechania A."/>
            <person name="Kim E."/>
        </authorList>
    </citation>
    <scope>NUCLEOTIDE SEQUENCE [LARGE SCALE GENOMIC DNA]</scope>
    <source>
        <strain evidence="1 2">PLY_AMNH</strain>
    </source>
</reference>
<gene>
    <name evidence="1" type="ORF">CYMTET_9699</name>
</gene>
<proteinExistence type="predicted"/>
<dbReference type="SUPFAM" id="SSF51197">
    <property type="entry name" value="Clavaminate synthase-like"/>
    <property type="match status" value="1"/>
</dbReference>
<sequence length="371" mass="41694">MDSAKRKRVITFGKKQVEYPSERLGTLRDSTELWKNKDFACLRATLRDQGWLYLKKVIPRENVQAGREKVLDELRCQGLLSDNQPEDRYTGTLNNAVTKMPFMEGKNDLTHSPQVLGVVENGELRRLFDGLFATSEQAAPEPPYAAASASITFDYKWLRAVPPNAYTGAHLDWVYMGRGCKELLTCWIPIGDNPVEMGSLAMLNGSHSLPGFQHLQATYGEMDCERVGLDGSGWFTEDPEEVAELDPHAQWLTADFEAGDIMIFTMRTLHMSTTNISDRARVSCDVRWQPAAAPCDPRYVGQIDVGERSKVGIWKAAEEKAQDLEDKTPKSPSSLGGKVVDETSVQKRTVFIEELKQQWGFLPFRVEAVNE</sequence>
<evidence type="ECO:0008006" key="3">
    <source>
        <dbReference type="Google" id="ProtNLM"/>
    </source>
</evidence>
<dbReference type="EMBL" id="LGRX02003234">
    <property type="protein sequence ID" value="KAK3282569.1"/>
    <property type="molecule type" value="Genomic_DNA"/>
</dbReference>
<organism evidence="1 2">
    <name type="scientific">Cymbomonas tetramitiformis</name>
    <dbReference type="NCBI Taxonomy" id="36881"/>
    <lineage>
        <taxon>Eukaryota</taxon>
        <taxon>Viridiplantae</taxon>
        <taxon>Chlorophyta</taxon>
        <taxon>Pyramimonadophyceae</taxon>
        <taxon>Pyramimonadales</taxon>
        <taxon>Pyramimonadaceae</taxon>
        <taxon>Cymbomonas</taxon>
    </lineage>
</organism>
<comment type="caution">
    <text evidence="1">The sequence shown here is derived from an EMBL/GenBank/DDBJ whole genome shotgun (WGS) entry which is preliminary data.</text>
</comment>
<dbReference type="Pfam" id="PF05721">
    <property type="entry name" value="PhyH"/>
    <property type="match status" value="1"/>
</dbReference>
<dbReference type="AlphaFoldDB" id="A0AAE0GQN5"/>
<keyword evidence="2" id="KW-1185">Reference proteome</keyword>
<dbReference type="PANTHER" id="PTHR40128:SF1">
    <property type="entry name" value="PHYTANOYL-COA HYDROXYLASE"/>
    <property type="match status" value="1"/>
</dbReference>